<comment type="caution">
    <text evidence="1">The sequence shown here is derived from an EMBL/GenBank/DDBJ whole genome shotgun (WGS) entry which is preliminary data.</text>
</comment>
<gene>
    <name evidence="1" type="ORF">MENTE1834_LOCUS15873</name>
</gene>
<accession>A0ACB0YST7</accession>
<evidence type="ECO:0000313" key="1">
    <source>
        <dbReference type="EMBL" id="CAK5060038.1"/>
    </source>
</evidence>
<keyword evidence="2" id="KW-1185">Reference proteome</keyword>
<sequence length="297" mass="34709">MEKINLETNSLVNNLSETITTPRKKDDFYILAELGEGSYSTVYLASEKTSSNKFAIKVCSKRKIQREKKVHQIFRERDILRLLSTPEHSHPFITRLYCTFQDSDCLYFVLTLAEKKDLLARLKASGGCLDLEKTRFVMAELCLALLHIHELNVVHRDVKPEEPQQSPEERRRNKEKRRCSFVGTAQYVSPEMLNGEPSTPACDWWSFGIILFELLSGQRPFNGETEFLLFQQILKLNYKFPSNFPSEEAKYLIEQILILNKNKRINGLKIKENEFFKEINWEILTKFKSPLFDVNED</sequence>
<proteinExistence type="predicted"/>
<dbReference type="Proteomes" id="UP001497535">
    <property type="component" value="Unassembled WGS sequence"/>
</dbReference>
<organism evidence="1 2">
    <name type="scientific">Meloidogyne enterolobii</name>
    <name type="common">Root-knot nematode worm</name>
    <name type="synonym">Meloidogyne mayaguensis</name>
    <dbReference type="NCBI Taxonomy" id="390850"/>
    <lineage>
        <taxon>Eukaryota</taxon>
        <taxon>Metazoa</taxon>
        <taxon>Ecdysozoa</taxon>
        <taxon>Nematoda</taxon>
        <taxon>Chromadorea</taxon>
        <taxon>Rhabditida</taxon>
        <taxon>Tylenchina</taxon>
        <taxon>Tylenchomorpha</taxon>
        <taxon>Tylenchoidea</taxon>
        <taxon>Meloidogynidae</taxon>
        <taxon>Meloidogyninae</taxon>
        <taxon>Meloidogyne</taxon>
    </lineage>
</organism>
<protein>
    <submittedName>
        <fullName evidence="1">Uncharacterized protein</fullName>
    </submittedName>
</protein>
<dbReference type="EMBL" id="CAVMJV010000017">
    <property type="protein sequence ID" value="CAK5060038.1"/>
    <property type="molecule type" value="Genomic_DNA"/>
</dbReference>
<evidence type="ECO:0000313" key="2">
    <source>
        <dbReference type="Proteomes" id="UP001497535"/>
    </source>
</evidence>
<name>A0ACB0YST7_MELEN</name>
<reference evidence="1" key="1">
    <citation type="submission" date="2023-11" db="EMBL/GenBank/DDBJ databases">
        <authorList>
            <person name="Poullet M."/>
        </authorList>
    </citation>
    <scope>NUCLEOTIDE SEQUENCE</scope>
    <source>
        <strain evidence="1">E1834</strain>
    </source>
</reference>